<feature type="domain" description="CBS" evidence="2">
    <location>
        <begin position="1"/>
        <end position="61"/>
    </location>
</feature>
<accession>D9QG31</accession>
<dbReference type="Pfam" id="PF00483">
    <property type="entry name" value="NTP_transferase"/>
    <property type="match status" value="1"/>
</dbReference>
<keyword evidence="4" id="KW-1185">Reference proteome</keyword>
<keyword evidence="3" id="KW-0808">Transferase</keyword>
<evidence type="ECO:0000313" key="4">
    <source>
        <dbReference type="Proteomes" id="UP000002696"/>
    </source>
</evidence>
<dbReference type="InterPro" id="IPR029044">
    <property type="entry name" value="Nucleotide-diphossugar_trans"/>
</dbReference>
<organism evidence="3 4">
    <name type="scientific">Brevundimonas subvibrioides (strain ATCC 15264 / DSM 4735 / LMG 14903 / NBRC 16000 / CB 81)</name>
    <name type="common">Caulobacter subvibrioides</name>
    <dbReference type="NCBI Taxonomy" id="633149"/>
    <lineage>
        <taxon>Bacteria</taxon>
        <taxon>Pseudomonadati</taxon>
        <taxon>Pseudomonadota</taxon>
        <taxon>Alphaproteobacteria</taxon>
        <taxon>Caulobacterales</taxon>
        <taxon>Caulobacteraceae</taxon>
        <taxon>Brevundimonas</taxon>
    </lineage>
</organism>
<gene>
    <name evidence="3" type="ordered locus">Bresu_3267</name>
</gene>
<dbReference type="GO" id="GO:0016740">
    <property type="term" value="F:transferase activity"/>
    <property type="evidence" value="ECO:0007669"/>
    <property type="project" value="UniProtKB-KW"/>
</dbReference>
<dbReference type="PROSITE" id="PS51371">
    <property type="entry name" value="CBS"/>
    <property type="match status" value="2"/>
</dbReference>
<dbReference type="eggNOG" id="COG1208">
    <property type="taxonomic scope" value="Bacteria"/>
</dbReference>
<dbReference type="CDD" id="cd06426">
    <property type="entry name" value="NTP_transferase_like_2"/>
    <property type="match status" value="1"/>
</dbReference>
<proteinExistence type="predicted"/>
<dbReference type="Gene3D" id="3.10.580.10">
    <property type="entry name" value="CBS-domain"/>
    <property type="match status" value="1"/>
</dbReference>
<dbReference type="InterPro" id="IPR000644">
    <property type="entry name" value="CBS_dom"/>
</dbReference>
<dbReference type="Proteomes" id="UP000002696">
    <property type="component" value="Chromosome"/>
</dbReference>
<evidence type="ECO:0000256" key="1">
    <source>
        <dbReference type="PROSITE-ProRule" id="PRU00703"/>
    </source>
</evidence>
<dbReference type="SUPFAM" id="SSF54631">
    <property type="entry name" value="CBS-domain pair"/>
    <property type="match status" value="1"/>
</dbReference>
<dbReference type="InterPro" id="IPR046342">
    <property type="entry name" value="CBS_dom_sf"/>
</dbReference>
<dbReference type="PANTHER" id="PTHR22572">
    <property type="entry name" value="SUGAR-1-PHOSPHATE GUANYL TRANSFERASE"/>
    <property type="match status" value="1"/>
</dbReference>
<dbReference type="SUPFAM" id="SSF53448">
    <property type="entry name" value="Nucleotide-diphospho-sugar transferases"/>
    <property type="match status" value="1"/>
</dbReference>
<dbReference type="InterPro" id="IPR050486">
    <property type="entry name" value="Mannose-1P_guanyltransferase"/>
</dbReference>
<dbReference type="RefSeq" id="WP_013270673.1">
    <property type="nucleotide sequence ID" value="NC_014375.1"/>
</dbReference>
<reference evidence="4" key="1">
    <citation type="journal article" date="2011" name="J. Bacteriol.">
        <title>Genome sequences of eight morphologically diverse alphaproteobacteria.</title>
        <authorList>
            <consortium name="US DOE Joint Genome Institute"/>
            <person name="Brown P.J."/>
            <person name="Kysela D.T."/>
            <person name="Buechlein A."/>
            <person name="Hemmerich C."/>
            <person name="Brun Y.V."/>
        </authorList>
    </citation>
    <scope>NUCLEOTIDE SEQUENCE [LARGE SCALE GENOMIC DNA]</scope>
    <source>
        <strain evidence="4">ATCC 15264 / DSM 4735 / LMG 14903 / NBRC 16000 / CB 81</strain>
    </source>
</reference>
<dbReference type="InterPro" id="IPR005835">
    <property type="entry name" value="NTP_transferase_dom"/>
</dbReference>
<dbReference type="AlphaFoldDB" id="D9QG31"/>
<protein>
    <submittedName>
        <fullName evidence="3">Nucleotidyl transferase</fullName>
    </submittedName>
</protein>
<evidence type="ECO:0000259" key="2">
    <source>
        <dbReference type="PROSITE" id="PS51371"/>
    </source>
</evidence>
<dbReference type="STRING" id="633149.Bresu_3267"/>
<name>D9QG31_BRESC</name>
<dbReference type="InParanoid" id="D9QG31"/>
<dbReference type="BioCyc" id="BSUB633149:G1GM8-3282-MONOMER"/>
<keyword evidence="1" id="KW-0129">CBS domain</keyword>
<dbReference type="KEGG" id="bsb:Bresu_3267"/>
<dbReference type="EMBL" id="CP002102">
    <property type="protein sequence ID" value="ADL02573.1"/>
    <property type="molecule type" value="Genomic_DNA"/>
</dbReference>
<evidence type="ECO:0000313" key="3">
    <source>
        <dbReference type="EMBL" id="ADL02573.1"/>
    </source>
</evidence>
<dbReference type="eggNOG" id="COG0517">
    <property type="taxonomic scope" value="Bacteria"/>
</dbReference>
<sequence length="356" mass="38554">MSRADPIAGNLLPPDASLLDAIERMDAVRRKLIVVVDADRRLLGTVSDGDIRRGLMRRLEMQAPVSAVMNRDPVAVRVAGPEAEAMVRLSERGVSLAPLLDGGGRVVGLYPDAAIATKARDNLVVIMAGGRGVRLAPLTQTCPKPMLKVAGRPLLESIIERLRDQGFSRFRLAVNYLAEVITDHFGDGSAMGVEIDYLREDHPRGTAGALSLLREPVTAPVVVLNGDVLTRLAFGDLIDFHLEHGASATLCVREHQFQAPHGVAEIEGVRLTSLREKPTFRWQANAGIYCLDGSLLSRIPADGPYDMPELLSALVGDGETVCAYPMHEYWLDIGRPPDFESAQVAAVSFPVDGRTD</sequence>
<dbReference type="Gene3D" id="3.90.550.10">
    <property type="entry name" value="Spore Coat Polysaccharide Biosynthesis Protein SpsA, Chain A"/>
    <property type="match status" value="1"/>
</dbReference>
<feature type="domain" description="CBS" evidence="2">
    <location>
        <begin position="69"/>
        <end position="125"/>
    </location>
</feature>
<dbReference type="Pfam" id="PF00571">
    <property type="entry name" value="CBS"/>
    <property type="match status" value="2"/>
</dbReference>
<dbReference type="OrthoDB" id="9814110at2"/>
<dbReference type="HOGENOM" id="CLU_045375_0_0_5"/>